<accession>A0A8D0EEK9</accession>
<protein>
    <submittedName>
        <fullName evidence="3">Epithelial stromal interaction 1</fullName>
    </submittedName>
</protein>
<evidence type="ECO:0000256" key="1">
    <source>
        <dbReference type="SAM" id="Coils"/>
    </source>
</evidence>
<evidence type="ECO:0000256" key="2">
    <source>
        <dbReference type="SAM" id="MobiDB-lite"/>
    </source>
</evidence>
<feature type="coiled-coil region" evidence="1">
    <location>
        <begin position="99"/>
        <end position="149"/>
    </location>
</feature>
<feature type="region of interest" description="Disordered" evidence="2">
    <location>
        <begin position="1"/>
        <end position="26"/>
    </location>
</feature>
<dbReference type="AlphaFoldDB" id="A0A8D0EEK9"/>
<proteinExistence type="predicted"/>
<dbReference type="PANTHER" id="PTHR22529">
    <property type="entry name" value="EPITHELIAL-STROMAL INTERACTION PROTEIN 1"/>
    <property type="match status" value="1"/>
</dbReference>
<name>A0A8D0EEK9_SALMN</name>
<dbReference type="Ensembl" id="ENSSMRT00000034630.1">
    <property type="protein sequence ID" value="ENSSMRP00000029672.1"/>
    <property type="gene ID" value="ENSSMRG00000022808.1"/>
</dbReference>
<evidence type="ECO:0000313" key="3">
    <source>
        <dbReference type="Ensembl" id="ENSSMRP00000029672.1"/>
    </source>
</evidence>
<reference evidence="3" key="2">
    <citation type="submission" date="2025-09" db="UniProtKB">
        <authorList>
            <consortium name="Ensembl"/>
        </authorList>
    </citation>
    <scope>IDENTIFICATION</scope>
</reference>
<evidence type="ECO:0000313" key="4">
    <source>
        <dbReference type="Proteomes" id="UP000694421"/>
    </source>
</evidence>
<keyword evidence="1" id="KW-0175">Coiled coil</keyword>
<reference evidence="3" key="1">
    <citation type="submission" date="2025-08" db="UniProtKB">
        <authorList>
            <consortium name="Ensembl"/>
        </authorList>
    </citation>
    <scope>IDENTIFICATION</scope>
</reference>
<organism evidence="3 4">
    <name type="scientific">Salvator merianae</name>
    <name type="common">Argentine black and white tegu</name>
    <name type="synonym">Tupinambis merianae</name>
    <dbReference type="NCBI Taxonomy" id="96440"/>
    <lineage>
        <taxon>Eukaryota</taxon>
        <taxon>Metazoa</taxon>
        <taxon>Chordata</taxon>
        <taxon>Craniata</taxon>
        <taxon>Vertebrata</taxon>
        <taxon>Euteleostomi</taxon>
        <taxon>Lepidosauria</taxon>
        <taxon>Squamata</taxon>
        <taxon>Bifurcata</taxon>
        <taxon>Unidentata</taxon>
        <taxon>Episquamata</taxon>
        <taxon>Laterata</taxon>
        <taxon>Teiioidea</taxon>
        <taxon>Teiidae</taxon>
        <taxon>Salvator</taxon>
    </lineage>
</organism>
<sequence length="184" mass="22132">MESKYQQKLKKEEYRRKKRESEDAATWEKKMIQREKAKKLEEKQQKQEWQRQQMFADDHYLKTIELLNSLDLGPSSGISCKANHCKPESTAWARSRSYKQIQREEENRKLQEMKDAQRRKAELLELKQRKEEKIRIKALQKEQQRVNNAFLDKLQNSHQLGDMYQSGCLGNTDFSADSWEVEYE</sequence>
<dbReference type="PANTHER" id="PTHR22529:SF1">
    <property type="entry name" value="EPITHELIAL-STROMAL INTERACTION PROTEIN 1"/>
    <property type="match status" value="1"/>
</dbReference>
<keyword evidence="4" id="KW-1185">Reference proteome</keyword>
<dbReference type="GeneTree" id="ENSGT00390000013820"/>
<dbReference type="OMA" id="GISCKAN"/>
<dbReference type="InterPro" id="IPR026185">
    <property type="entry name" value="EPSTI1"/>
</dbReference>
<dbReference type="Proteomes" id="UP000694421">
    <property type="component" value="Unplaced"/>
</dbReference>